<protein>
    <submittedName>
        <fullName evidence="2">Uncharacterized protein</fullName>
    </submittedName>
</protein>
<dbReference type="PATRIC" id="fig|630.30.peg.2768"/>
<reference evidence="4 7" key="3">
    <citation type="submission" date="2021-01" db="EMBL/GenBank/DDBJ databases">
        <title>FDA dAtabase for Regulatory Grade micrObial Sequences (FDA-ARGOS): Supporting development and validation of Infectious Disease Dx tests.</title>
        <authorList>
            <person name="Blissenbach B."/>
            <person name="Krut O."/>
            <person name="Tallon L."/>
            <person name="Sadzewicz L."/>
            <person name="Zhao X."/>
            <person name="Boylan J."/>
            <person name="Ott S."/>
            <person name="Bowen H."/>
            <person name="Vavikolanu K."/>
            <person name="Mehta A."/>
            <person name="Aluvathingal J."/>
            <person name="Nadendla S."/>
            <person name="Yan Y."/>
            <person name="Sichtig H."/>
        </authorList>
    </citation>
    <scope>NUCLEOTIDE SEQUENCE [LARGE SCALE GENOMIC DNA]</scope>
    <source>
        <strain evidence="4 7">FDAARGOS_1082</strain>
    </source>
</reference>
<feature type="chain" id="PRO_5044541970" evidence="1">
    <location>
        <begin position="22"/>
        <end position="45"/>
    </location>
</feature>
<reference evidence="3 5" key="1">
    <citation type="submission" date="2015-03" db="EMBL/GenBank/DDBJ databases">
        <authorList>
            <consortium name="Pathogen Informatics"/>
            <person name="Murphy D."/>
        </authorList>
    </citation>
    <scope>NUCLEOTIDE SEQUENCE [LARGE SCALE GENOMIC DNA]</scope>
    <source>
        <strain evidence="3 5">IP05342</strain>
    </source>
</reference>
<dbReference type="GO" id="GO:0009289">
    <property type="term" value="C:pilus"/>
    <property type="evidence" value="ECO:0007669"/>
    <property type="project" value="InterPro"/>
</dbReference>
<evidence type="ECO:0000313" key="5">
    <source>
        <dbReference type="Proteomes" id="UP000041601"/>
    </source>
</evidence>
<dbReference type="Proteomes" id="UP000041601">
    <property type="component" value="Unassembled WGS sequence"/>
</dbReference>
<evidence type="ECO:0000313" key="2">
    <source>
        <dbReference type="EMBL" id="CFQ61032.1"/>
    </source>
</evidence>
<dbReference type="InterPro" id="IPR036937">
    <property type="entry name" value="Adhesion_dom_fimbrial_sf"/>
</dbReference>
<evidence type="ECO:0000313" key="7">
    <source>
        <dbReference type="Proteomes" id="UP000595309"/>
    </source>
</evidence>
<feature type="signal peptide" evidence="1">
    <location>
        <begin position="1"/>
        <end position="21"/>
    </location>
</feature>
<proteinExistence type="predicted"/>
<dbReference type="EMBL" id="CP068146">
    <property type="protein sequence ID" value="QQU48767.1"/>
    <property type="molecule type" value="Genomic_DNA"/>
</dbReference>
<evidence type="ECO:0000256" key="1">
    <source>
        <dbReference type="SAM" id="SignalP"/>
    </source>
</evidence>
<dbReference type="Proteomes" id="UP000595309">
    <property type="component" value="Chromosome"/>
</dbReference>
<evidence type="ECO:0000313" key="3">
    <source>
        <dbReference type="EMBL" id="CNE61035.1"/>
    </source>
</evidence>
<dbReference type="GeneID" id="51907374"/>
<dbReference type="EMBL" id="CGBR01000009">
    <property type="protein sequence ID" value="CFQ61032.1"/>
    <property type="molecule type" value="Genomic_DNA"/>
</dbReference>
<dbReference type="Proteomes" id="UP000048841">
    <property type="component" value="Unassembled WGS sequence"/>
</dbReference>
<dbReference type="KEGG" id="yet:CH48_1565"/>
<dbReference type="Gene3D" id="2.60.40.1090">
    <property type="entry name" value="Fimbrial-type adhesion domain"/>
    <property type="match status" value="1"/>
</dbReference>
<keyword evidence="5" id="KW-1185">Reference proteome</keyword>
<dbReference type="EMBL" id="CPXJ01000077">
    <property type="protein sequence ID" value="CNE61035.1"/>
    <property type="molecule type" value="Genomic_DNA"/>
</dbReference>
<organism evidence="2 6">
    <name type="scientific">Yersinia enterocolitica</name>
    <dbReference type="NCBI Taxonomy" id="630"/>
    <lineage>
        <taxon>Bacteria</taxon>
        <taxon>Pseudomonadati</taxon>
        <taxon>Pseudomonadota</taxon>
        <taxon>Gammaproteobacteria</taxon>
        <taxon>Enterobacterales</taxon>
        <taxon>Yersiniaceae</taxon>
        <taxon>Yersinia</taxon>
    </lineage>
</organism>
<sequence>MKNNLIAAAARYIAAAASVTAGPANSTASFTVNYTIPHRLNVDRV</sequence>
<evidence type="ECO:0000313" key="4">
    <source>
        <dbReference type="EMBL" id="QQU48767.1"/>
    </source>
</evidence>
<dbReference type="GO" id="GO:0007155">
    <property type="term" value="P:cell adhesion"/>
    <property type="evidence" value="ECO:0007669"/>
    <property type="project" value="InterPro"/>
</dbReference>
<name>A0A0E1NJB4_YEREN</name>
<accession>A0A0E1NJB4</accession>
<dbReference type="AlphaFoldDB" id="A0A0E1NJB4"/>
<reference evidence="2 6" key="2">
    <citation type="submission" date="2015-03" db="EMBL/GenBank/DDBJ databases">
        <authorList>
            <person name="Murphy D."/>
        </authorList>
    </citation>
    <scope>NUCLEOTIDE SEQUENCE [LARGE SCALE GENOMIC DNA]</scope>
    <source>
        <strain evidence="2 6">IP26249</strain>
    </source>
</reference>
<evidence type="ECO:0000313" key="6">
    <source>
        <dbReference type="Proteomes" id="UP000048841"/>
    </source>
</evidence>
<keyword evidence="1" id="KW-0732">Signal</keyword>
<gene>
    <name evidence="2" type="ORF">ERS137941_01763</name>
    <name evidence="3" type="ORF">ERS137959_04238</name>
    <name evidence="4" type="ORF">I6I39_08855</name>
</gene>
<dbReference type="RefSeq" id="WP_005165268.1">
    <property type="nucleotide sequence ID" value="NZ_CGBC01000056.1"/>
</dbReference>